<dbReference type="EMBL" id="PRDM01000002">
    <property type="protein sequence ID" value="MBE8725120.1"/>
    <property type="molecule type" value="Genomic_DNA"/>
</dbReference>
<dbReference type="Pfam" id="PF05572">
    <property type="entry name" value="Peptidase_M43"/>
    <property type="match status" value="1"/>
</dbReference>
<evidence type="ECO:0000259" key="4">
    <source>
        <dbReference type="Pfam" id="PF18962"/>
    </source>
</evidence>
<proteinExistence type="predicted"/>
<dbReference type="NCBIfam" id="TIGR04183">
    <property type="entry name" value="Por_Secre_tail"/>
    <property type="match status" value="1"/>
</dbReference>
<feature type="chain" id="PRO_5046423708" evidence="2">
    <location>
        <begin position="20"/>
        <end position="528"/>
    </location>
</feature>
<dbReference type="Gene3D" id="3.40.390.10">
    <property type="entry name" value="Collagenase (Catalytic Domain)"/>
    <property type="match status" value="1"/>
</dbReference>
<accession>A0ABR9TID9</accession>
<evidence type="ECO:0000259" key="3">
    <source>
        <dbReference type="Pfam" id="PF05572"/>
    </source>
</evidence>
<keyword evidence="1 2" id="KW-0732">Signal</keyword>
<name>A0ABR9TID9_9FLAO</name>
<protein>
    <submittedName>
        <fullName evidence="5">T9SS C-terminal target domain-containing protein</fullName>
    </submittedName>
</protein>
<comment type="caution">
    <text evidence="5">The sequence shown here is derived from an EMBL/GenBank/DDBJ whole genome shotgun (WGS) entry which is preliminary data.</text>
</comment>
<sequence length="528" mass="58134">MKLKKLLLFIICCNWPLFSQETCGTPDSKTVEKVSETFSQRVIDESPFPICVNVYFHILRTNAGTGGISVNQLDNIINNLNRRFNTHSIHFVNTGYDFINSTAYQNIDNSGEASSLSQTNAVSNALNYYIVETLWNEPEGTVAGTSINIPSTRLVIRRDAVLSETSSHEVGHCFNLKHTFQGTKSGTNGCAEAINGSNCSSCGDSVCDTPADADVGPSQGYNPDMLNIMSYYFLRNHFTPEQAFRMRVALNTNPTLSSLKGTSCSIPKITGASLMCSDSGGITYTLENGGIYVSWQTSPNLTIVSSNNTSITVKPLDTSVNEAAYIKAVLPYQTLTTNIWVGVPRVDYQPNDNLSMCRAGDTVGNNVFTPTIQGGDQTTVWEAQSITNNHYLLLQGNEAWISLMFEAPFNYLAFQIRASNSCGFSPWLQYYIAIIPNCNDGGGSSFLLYPNPVSSTITIQNSSDNLYSLDKFSDNILEINLYDQNGILKIQKKSGNLSELDMSDIKKGHYFIQIVTKANKETHQIIKN</sequence>
<evidence type="ECO:0000313" key="6">
    <source>
        <dbReference type="Proteomes" id="UP000640614"/>
    </source>
</evidence>
<dbReference type="InterPro" id="IPR024079">
    <property type="entry name" value="MetalloPept_cat_dom_sf"/>
</dbReference>
<dbReference type="InterPro" id="IPR008754">
    <property type="entry name" value="Peptidase_M43"/>
</dbReference>
<dbReference type="Proteomes" id="UP000640614">
    <property type="component" value="Unassembled WGS sequence"/>
</dbReference>
<feature type="domain" description="Secretion system C-terminal sorting" evidence="4">
    <location>
        <begin position="448"/>
        <end position="526"/>
    </location>
</feature>
<dbReference type="RefSeq" id="WP_193846131.1">
    <property type="nucleotide sequence ID" value="NZ_PRDM01000002.1"/>
</dbReference>
<dbReference type="InterPro" id="IPR026444">
    <property type="entry name" value="Secre_tail"/>
</dbReference>
<dbReference type="Pfam" id="PF18962">
    <property type="entry name" value="Por_Secre_tail"/>
    <property type="match status" value="1"/>
</dbReference>
<dbReference type="SUPFAM" id="SSF55486">
    <property type="entry name" value="Metalloproteases ('zincins'), catalytic domain"/>
    <property type="match status" value="1"/>
</dbReference>
<organism evidence="5 6">
    <name type="scientific">Flavobacterium hungaricum</name>
    <dbReference type="NCBI Taxonomy" id="2082725"/>
    <lineage>
        <taxon>Bacteria</taxon>
        <taxon>Pseudomonadati</taxon>
        <taxon>Bacteroidota</taxon>
        <taxon>Flavobacteriia</taxon>
        <taxon>Flavobacteriales</taxon>
        <taxon>Flavobacteriaceae</taxon>
        <taxon>Flavobacterium</taxon>
    </lineage>
</organism>
<evidence type="ECO:0000313" key="5">
    <source>
        <dbReference type="EMBL" id="MBE8725120.1"/>
    </source>
</evidence>
<reference evidence="5 6" key="1">
    <citation type="submission" date="2018-07" db="EMBL/GenBank/DDBJ databases">
        <title>Genome assembly of strain KB82.</title>
        <authorList>
            <person name="Kukolya J."/>
            <person name="Horvath B."/>
            <person name="Nagy I."/>
            <person name="Toth A."/>
        </authorList>
    </citation>
    <scope>NUCLEOTIDE SEQUENCE [LARGE SCALE GENOMIC DNA]</scope>
    <source>
        <strain evidence="5 6">Kb82</strain>
    </source>
</reference>
<evidence type="ECO:0000256" key="1">
    <source>
        <dbReference type="ARBA" id="ARBA00022729"/>
    </source>
</evidence>
<feature type="domain" description="Peptidase M43 pregnancy-associated plasma-A" evidence="3">
    <location>
        <begin position="163"/>
        <end position="250"/>
    </location>
</feature>
<keyword evidence="6" id="KW-1185">Reference proteome</keyword>
<gene>
    <name evidence="5" type="ORF">C4F50_09190</name>
</gene>
<feature type="signal peptide" evidence="2">
    <location>
        <begin position="1"/>
        <end position="19"/>
    </location>
</feature>
<evidence type="ECO:0000256" key="2">
    <source>
        <dbReference type="SAM" id="SignalP"/>
    </source>
</evidence>